<feature type="domain" description="D-isomer specific 2-hydroxyacid dehydrogenase NAD-binding" evidence="6">
    <location>
        <begin position="107"/>
        <end position="293"/>
    </location>
</feature>
<dbReference type="RefSeq" id="WP_125018344.1">
    <property type="nucleotide sequence ID" value="NZ_RQVQ01000010.1"/>
</dbReference>
<protein>
    <submittedName>
        <fullName evidence="7">3-phosphoglycerate dehydrogenase</fullName>
    </submittedName>
</protein>
<evidence type="ECO:0000256" key="4">
    <source>
        <dbReference type="RuleBase" id="RU003719"/>
    </source>
</evidence>
<dbReference type="PANTHER" id="PTHR43761">
    <property type="entry name" value="D-ISOMER SPECIFIC 2-HYDROXYACID DEHYDROGENASE FAMILY PROTEIN (AFU_ORTHOLOGUE AFUA_1G13630)"/>
    <property type="match status" value="1"/>
</dbReference>
<evidence type="ECO:0000313" key="7">
    <source>
        <dbReference type="EMBL" id="RRJ91485.1"/>
    </source>
</evidence>
<evidence type="ECO:0000259" key="5">
    <source>
        <dbReference type="Pfam" id="PF00389"/>
    </source>
</evidence>
<accession>A0A3P3W8K7</accession>
<dbReference type="InterPro" id="IPR006140">
    <property type="entry name" value="D-isomer_DH_NAD-bd"/>
</dbReference>
<gene>
    <name evidence="7" type="ORF">EG240_05625</name>
</gene>
<dbReference type="Gene3D" id="3.40.50.720">
    <property type="entry name" value="NAD(P)-binding Rossmann-like Domain"/>
    <property type="match status" value="2"/>
</dbReference>
<dbReference type="EMBL" id="RQVQ01000010">
    <property type="protein sequence ID" value="RRJ91485.1"/>
    <property type="molecule type" value="Genomic_DNA"/>
</dbReference>
<evidence type="ECO:0000259" key="6">
    <source>
        <dbReference type="Pfam" id="PF02826"/>
    </source>
</evidence>
<dbReference type="GO" id="GO:0051287">
    <property type="term" value="F:NAD binding"/>
    <property type="evidence" value="ECO:0007669"/>
    <property type="project" value="InterPro"/>
</dbReference>
<comment type="caution">
    <text evidence="7">The sequence shown here is derived from an EMBL/GenBank/DDBJ whole genome shotgun (WGS) entry which is preliminary data.</text>
</comment>
<dbReference type="Pfam" id="PF00389">
    <property type="entry name" value="2-Hacid_dh"/>
    <property type="match status" value="1"/>
</dbReference>
<keyword evidence="2 4" id="KW-0560">Oxidoreductase</keyword>
<dbReference type="SUPFAM" id="SSF52283">
    <property type="entry name" value="Formate/glycerate dehydrogenase catalytic domain-like"/>
    <property type="match status" value="1"/>
</dbReference>
<dbReference type="PROSITE" id="PS00065">
    <property type="entry name" value="D_2_HYDROXYACID_DH_1"/>
    <property type="match status" value="1"/>
</dbReference>
<dbReference type="GO" id="GO:0016616">
    <property type="term" value="F:oxidoreductase activity, acting on the CH-OH group of donors, NAD or NADP as acceptor"/>
    <property type="evidence" value="ECO:0007669"/>
    <property type="project" value="InterPro"/>
</dbReference>
<dbReference type="InterPro" id="IPR036291">
    <property type="entry name" value="NAD(P)-bd_dom_sf"/>
</dbReference>
<name>A0A3P3W8K7_9FLAO</name>
<keyword evidence="8" id="KW-1185">Reference proteome</keyword>
<dbReference type="InterPro" id="IPR029752">
    <property type="entry name" value="D-isomer_DH_CS1"/>
</dbReference>
<dbReference type="InterPro" id="IPR050418">
    <property type="entry name" value="D-iso_2-hydroxyacid_DH_PdxB"/>
</dbReference>
<dbReference type="Proteomes" id="UP000275719">
    <property type="component" value="Unassembled WGS sequence"/>
</dbReference>
<feature type="domain" description="D-isomer specific 2-hydroxyacid dehydrogenase catalytic" evidence="5">
    <location>
        <begin position="7"/>
        <end position="315"/>
    </location>
</feature>
<dbReference type="SUPFAM" id="SSF51735">
    <property type="entry name" value="NAD(P)-binding Rossmann-fold domains"/>
    <property type="match status" value="1"/>
</dbReference>
<dbReference type="PANTHER" id="PTHR43761:SF1">
    <property type="entry name" value="D-ISOMER SPECIFIC 2-HYDROXYACID DEHYDROGENASE CATALYTIC DOMAIN-CONTAINING PROTEIN-RELATED"/>
    <property type="match status" value="1"/>
</dbReference>
<dbReference type="OrthoDB" id="9805416at2"/>
<dbReference type="InterPro" id="IPR006139">
    <property type="entry name" value="D-isomer_2_OHA_DH_cat_dom"/>
</dbReference>
<reference evidence="7 8" key="1">
    <citation type="submission" date="2018-11" db="EMBL/GenBank/DDBJ databases">
        <title>Flavobacterium sp. nov., YIM 102701-2 draft genome.</title>
        <authorList>
            <person name="Li G."/>
            <person name="Jiang Y."/>
        </authorList>
    </citation>
    <scope>NUCLEOTIDE SEQUENCE [LARGE SCALE GENOMIC DNA]</scope>
    <source>
        <strain evidence="7 8">YIM 102701-2</strain>
    </source>
</reference>
<dbReference type="CDD" id="cd05303">
    <property type="entry name" value="PGDH_2"/>
    <property type="match status" value="1"/>
</dbReference>
<evidence type="ECO:0000313" key="8">
    <source>
        <dbReference type="Proteomes" id="UP000275719"/>
    </source>
</evidence>
<organism evidence="7 8">
    <name type="scientific">Paenimyroides tangerinum</name>
    <dbReference type="NCBI Taxonomy" id="2488728"/>
    <lineage>
        <taxon>Bacteria</taxon>
        <taxon>Pseudomonadati</taxon>
        <taxon>Bacteroidota</taxon>
        <taxon>Flavobacteriia</taxon>
        <taxon>Flavobacteriales</taxon>
        <taxon>Flavobacteriaceae</taxon>
        <taxon>Paenimyroides</taxon>
    </lineage>
</organism>
<evidence type="ECO:0000256" key="3">
    <source>
        <dbReference type="ARBA" id="ARBA00023027"/>
    </source>
</evidence>
<keyword evidence="3" id="KW-0520">NAD</keyword>
<evidence type="ECO:0000256" key="1">
    <source>
        <dbReference type="ARBA" id="ARBA00005854"/>
    </source>
</evidence>
<evidence type="ECO:0000256" key="2">
    <source>
        <dbReference type="ARBA" id="ARBA00023002"/>
    </source>
</evidence>
<dbReference type="AlphaFoldDB" id="A0A3P3W8K7"/>
<comment type="similarity">
    <text evidence="1 4">Belongs to the D-isomer specific 2-hydroxyacid dehydrogenase family.</text>
</comment>
<sequence>MKILANDGISKSGIDTLEAAGFEVITTKVAQEQVANYVNEHQIDVVLVRSATKVRKDIIDACPSIKIIGRGGVGMDNIDVDYAREKGIKVINTPGASSASVAELVFAHLFSGVRFLHDANRNMPLEGDSNFNGLKKAYAAGTELRGKTLGIVGFGRIGQQVAKIAIGLGMKVLATDAFIENATITLDFFDGKTLDFEVVTVSFDEVISQSDFITFHVPALGGYLINEGEFAKMKKGVGIINAARGGVINEVALTNAIDDEIVAFAGLDVFEDEPTPAVQVLMNTQISLTPHIGAATLEAQDRIGTELAEQIITILK</sequence>
<dbReference type="Pfam" id="PF02826">
    <property type="entry name" value="2-Hacid_dh_C"/>
    <property type="match status" value="1"/>
</dbReference>
<proteinExistence type="inferred from homology"/>